<proteinExistence type="predicted"/>
<name>A0ACB8TSJ0_9APHY</name>
<gene>
    <name evidence="1" type="ORF">BDY19DRAFT_461172</name>
</gene>
<dbReference type="EMBL" id="MU274935">
    <property type="protein sequence ID" value="KAI0085012.1"/>
    <property type="molecule type" value="Genomic_DNA"/>
</dbReference>
<accession>A0ACB8TSJ0</accession>
<evidence type="ECO:0000313" key="2">
    <source>
        <dbReference type="Proteomes" id="UP001055072"/>
    </source>
</evidence>
<comment type="caution">
    <text evidence="1">The sequence shown here is derived from an EMBL/GenBank/DDBJ whole genome shotgun (WGS) entry which is preliminary data.</text>
</comment>
<sequence length="198" mass="22558">MAIKSRATSDKTTHLCLSLYLTRIPLPLDRPSNDMCSRTLLSHPLRLETTLQTSLPRPLGTWKRLGALVARRRYTTALFMIPFGRDCWSRGGKSEHEWWSERVGESSLWSRDSKCQRRHCRDARLGWTRRCRRWVSSEGVEKKSLQRGTLVATVDAPCEESRQGRARHADDGGRCLLPDASSTAVVNRHSAEKKNRSG</sequence>
<organism evidence="1 2">
    <name type="scientific">Irpex rosettiformis</name>
    <dbReference type="NCBI Taxonomy" id="378272"/>
    <lineage>
        <taxon>Eukaryota</taxon>
        <taxon>Fungi</taxon>
        <taxon>Dikarya</taxon>
        <taxon>Basidiomycota</taxon>
        <taxon>Agaricomycotina</taxon>
        <taxon>Agaricomycetes</taxon>
        <taxon>Polyporales</taxon>
        <taxon>Irpicaceae</taxon>
        <taxon>Irpex</taxon>
    </lineage>
</organism>
<protein>
    <submittedName>
        <fullName evidence="1">Uncharacterized protein</fullName>
    </submittedName>
</protein>
<dbReference type="Proteomes" id="UP001055072">
    <property type="component" value="Unassembled WGS sequence"/>
</dbReference>
<keyword evidence="2" id="KW-1185">Reference proteome</keyword>
<reference evidence="1" key="1">
    <citation type="journal article" date="2021" name="Environ. Microbiol.">
        <title>Gene family expansions and transcriptome signatures uncover fungal adaptations to wood decay.</title>
        <authorList>
            <person name="Hage H."/>
            <person name="Miyauchi S."/>
            <person name="Viragh M."/>
            <person name="Drula E."/>
            <person name="Min B."/>
            <person name="Chaduli D."/>
            <person name="Navarro D."/>
            <person name="Favel A."/>
            <person name="Norest M."/>
            <person name="Lesage-Meessen L."/>
            <person name="Balint B."/>
            <person name="Merenyi Z."/>
            <person name="de Eugenio L."/>
            <person name="Morin E."/>
            <person name="Martinez A.T."/>
            <person name="Baldrian P."/>
            <person name="Stursova M."/>
            <person name="Martinez M.J."/>
            <person name="Novotny C."/>
            <person name="Magnuson J.K."/>
            <person name="Spatafora J.W."/>
            <person name="Maurice S."/>
            <person name="Pangilinan J."/>
            <person name="Andreopoulos W."/>
            <person name="LaButti K."/>
            <person name="Hundley H."/>
            <person name="Na H."/>
            <person name="Kuo A."/>
            <person name="Barry K."/>
            <person name="Lipzen A."/>
            <person name="Henrissat B."/>
            <person name="Riley R."/>
            <person name="Ahrendt S."/>
            <person name="Nagy L.G."/>
            <person name="Grigoriev I.V."/>
            <person name="Martin F."/>
            <person name="Rosso M.N."/>
        </authorList>
    </citation>
    <scope>NUCLEOTIDE SEQUENCE</scope>
    <source>
        <strain evidence="1">CBS 384.51</strain>
    </source>
</reference>
<evidence type="ECO:0000313" key="1">
    <source>
        <dbReference type="EMBL" id="KAI0085012.1"/>
    </source>
</evidence>